<dbReference type="OrthoDB" id="8001925at2"/>
<keyword evidence="2" id="KW-0732">Signal</keyword>
<feature type="signal peptide" evidence="2">
    <location>
        <begin position="1"/>
        <end position="19"/>
    </location>
</feature>
<protein>
    <submittedName>
        <fullName evidence="3">Phosphate starvation-inducible protein PsiF</fullName>
    </submittedName>
</protein>
<dbReference type="InterPro" id="IPR011690">
    <property type="entry name" value="P_starv_induced_PsiF"/>
</dbReference>
<feature type="region of interest" description="Disordered" evidence="1">
    <location>
        <begin position="68"/>
        <end position="98"/>
    </location>
</feature>
<feature type="region of interest" description="Disordered" evidence="1">
    <location>
        <begin position="21"/>
        <end position="44"/>
    </location>
</feature>
<reference evidence="4" key="1">
    <citation type="submission" date="2019-07" db="EMBL/GenBank/DDBJ databases">
        <title>Chitinimonas sp. nov., isolated from Ny-Alesund, arctica soil.</title>
        <authorList>
            <person name="Xu Q."/>
            <person name="Peng F."/>
        </authorList>
    </citation>
    <scope>NUCLEOTIDE SEQUENCE [LARGE SCALE GENOMIC DNA]</scope>
    <source>
        <strain evidence="4">R3-44</strain>
    </source>
</reference>
<dbReference type="Proteomes" id="UP000317550">
    <property type="component" value="Chromosome"/>
</dbReference>
<feature type="chain" id="PRO_5021734233" evidence="2">
    <location>
        <begin position="20"/>
        <end position="98"/>
    </location>
</feature>
<evidence type="ECO:0000256" key="1">
    <source>
        <dbReference type="SAM" id="MobiDB-lite"/>
    </source>
</evidence>
<organism evidence="3 4">
    <name type="scientific">Chitinimonas arctica</name>
    <dbReference type="NCBI Taxonomy" id="2594795"/>
    <lineage>
        <taxon>Bacteria</taxon>
        <taxon>Pseudomonadati</taxon>
        <taxon>Pseudomonadota</taxon>
        <taxon>Betaproteobacteria</taxon>
        <taxon>Neisseriales</taxon>
        <taxon>Chitinibacteraceae</taxon>
        <taxon>Chitinimonas</taxon>
    </lineage>
</organism>
<evidence type="ECO:0000313" key="4">
    <source>
        <dbReference type="Proteomes" id="UP000317550"/>
    </source>
</evidence>
<dbReference type="RefSeq" id="WP_144277740.1">
    <property type="nucleotide sequence ID" value="NZ_CP041730.1"/>
</dbReference>
<evidence type="ECO:0000313" key="3">
    <source>
        <dbReference type="EMBL" id="QDQ26341.1"/>
    </source>
</evidence>
<evidence type="ECO:0000256" key="2">
    <source>
        <dbReference type="SAM" id="SignalP"/>
    </source>
</evidence>
<accession>A0A516SDW5</accession>
<dbReference type="KEGG" id="cari:FNU76_08180"/>
<feature type="compositionally biased region" description="Basic and acidic residues" evidence="1">
    <location>
        <begin position="72"/>
        <end position="98"/>
    </location>
</feature>
<proteinExistence type="predicted"/>
<dbReference type="Pfam" id="PF07769">
    <property type="entry name" value="PsiF_repeat"/>
    <property type="match status" value="2"/>
</dbReference>
<dbReference type="AlphaFoldDB" id="A0A516SDW5"/>
<dbReference type="EMBL" id="CP041730">
    <property type="protein sequence ID" value="QDQ26341.1"/>
    <property type="molecule type" value="Genomic_DNA"/>
</dbReference>
<name>A0A516SDW5_9NEIS</name>
<gene>
    <name evidence="3" type="ORF">FNU76_08180</name>
</gene>
<sequence length="98" mass="10885">MKHLTLLAFALCTLGMAHAADEPNKQQSKMGQCNKDAGDKKGDERKKFMSECLKTKVVTQQSKMKTCNQEATGKKGDERKKFMSECLKKPAEAAEKTS</sequence>
<keyword evidence="4" id="KW-1185">Reference proteome</keyword>